<accession>A0A1H5NFP4</accession>
<evidence type="ECO:0000313" key="2">
    <source>
        <dbReference type="EMBL" id="SEE99518.1"/>
    </source>
</evidence>
<dbReference type="SUPFAM" id="SSF52266">
    <property type="entry name" value="SGNH hydrolase"/>
    <property type="match status" value="1"/>
</dbReference>
<name>A0A1H5NFP4_9MICO</name>
<dbReference type="Gene3D" id="3.40.50.1110">
    <property type="entry name" value="SGNH hydrolase"/>
    <property type="match status" value="1"/>
</dbReference>
<organism evidence="2 3">
    <name type="scientific">Ruania alba</name>
    <dbReference type="NCBI Taxonomy" id="648782"/>
    <lineage>
        <taxon>Bacteria</taxon>
        <taxon>Bacillati</taxon>
        <taxon>Actinomycetota</taxon>
        <taxon>Actinomycetes</taxon>
        <taxon>Micrococcales</taxon>
        <taxon>Ruaniaceae</taxon>
        <taxon>Ruania</taxon>
    </lineage>
</organism>
<dbReference type="InterPro" id="IPR013830">
    <property type="entry name" value="SGNH_hydro"/>
</dbReference>
<dbReference type="Proteomes" id="UP000199220">
    <property type="component" value="Unassembled WGS sequence"/>
</dbReference>
<feature type="domain" description="SGNH hydrolase-type esterase" evidence="1">
    <location>
        <begin position="16"/>
        <end position="182"/>
    </location>
</feature>
<proteinExistence type="predicted"/>
<dbReference type="AlphaFoldDB" id="A0A1H5NFP4"/>
<dbReference type="Pfam" id="PF13472">
    <property type="entry name" value="Lipase_GDSL_2"/>
    <property type="match status" value="1"/>
</dbReference>
<evidence type="ECO:0000259" key="1">
    <source>
        <dbReference type="Pfam" id="PF13472"/>
    </source>
</evidence>
<dbReference type="InterPro" id="IPR036514">
    <property type="entry name" value="SGNH_hydro_sf"/>
</dbReference>
<dbReference type="RefSeq" id="WP_089775373.1">
    <property type="nucleotide sequence ID" value="NZ_FNTX01000002.1"/>
</dbReference>
<dbReference type="OrthoDB" id="5196031at2"/>
<evidence type="ECO:0000313" key="3">
    <source>
        <dbReference type="Proteomes" id="UP000199220"/>
    </source>
</evidence>
<sequence length="203" mass="22021">MSAYAAEQTGRRRICVIGDELVAGVGDARGLGWTGRVAARTRSDEVLEYYPLPVPNETTTALSARWETECNRRFGPGENRLVVAPGSADLRHGVTLARSRLNLANVLDDASARQIPTFVLGPPPRTDTDAAAQAELSTAFSDVCSRRGVPYVETYAPLADHEQWLADLASSGGTHPEQAGYGLLTWLVLHNGWHDWLGIPQDD</sequence>
<protein>
    <submittedName>
        <fullName evidence="2">Lysophospholipase L1</fullName>
    </submittedName>
</protein>
<reference evidence="3" key="1">
    <citation type="submission" date="2016-10" db="EMBL/GenBank/DDBJ databases">
        <authorList>
            <person name="Varghese N."/>
            <person name="Submissions S."/>
        </authorList>
    </citation>
    <scope>NUCLEOTIDE SEQUENCE [LARGE SCALE GENOMIC DNA]</scope>
    <source>
        <strain evidence="3">DSM 21368</strain>
    </source>
</reference>
<gene>
    <name evidence="2" type="ORF">SAMN04488554_4215</name>
</gene>
<dbReference type="STRING" id="648782.SAMN04488554_4215"/>
<keyword evidence="3" id="KW-1185">Reference proteome</keyword>
<dbReference type="EMBL" id="FNTX01000002">
    <property type="protein sequence ID" value="SEE99518.1"/>
    <property type="molecule type" value="Genomic_DNA"/>
</dbReference>